<dbReference type="Proteomes" id="UP000276834">
    <property type="component" value="Unassembled WGS sequence"/>
</dbReference>
<comment type="caution">
    <text evidence="2">The sequence shown here is derived from an EMBL/GenBank/DDBJ whole genome shotgun (WGS) entry which is preliminary data.</text>
</comment>
<dbReference type="AlphaFoldDB" id="A0A3L8SJI9"/>
<evidence type="ECO:0000313" key="3">
    <source>
        <dbReference type="Proteomes" id="UP000276834"/>
    </source>
</evidence>
<organism evidence="2 3">
    <name type="scientific">Chloebia gouldiae</name>
    <name type="common">Gouldian finch</name>
    <name type="synonym">Erythrura gouldiae</name>
    <dbReference type="NCBI Taxonomy" id="44316"/>
    <lineage>
        <taxon>Eukaryota</taxon>
        <taxon>Metazoa</taxon>
        <taxon>Chordata</taxon>
        <taxon>Craniata</taxon>
        <taxon>Vertebrata</taxon>
        <taxon>Euteleostomi</taxon>
        <taxon>Archelosauria</taxon>
        <taxon>Archosauria</taxon>
        <taxon>Dinosauria</taxon>
        <taxon>Saurischia</taxon>
        <taxon>Theropoda</taxon>
        <taxon>Coelurosauria</taxon>
        <taxon>Aves</taxon>
        <taxon>Neognathae</taxon>
        <taxon>Neoaves</taxon>
        <taxon>Telluraves</taxon>
        <taxon>Australaves</taxon>
        <taxon>Passeriformes</taxon>
        <taxon>Passeroidea</taxon>
        <taxon>Passeridae</taxon>
        <taxon>Chloebia</taxon>
    </lineage>
</organism>
<gene>
    <name evidence="2" type="ORF">DV515_00006761</name>
</gene>
<reference evidence="2 3" key="1">
    <citation type="journal article" date="2018" name="Proc. R. Soc. B">
        <title>A non-coding region near Follistatin controls head colour polymorphism in the Gouldian finch.</title>
        <authorList>
            <person name="Toomey M.B."/>
            <person name="Marques C.I."/>
            <person name="Andrade P."/>
            <person name="Araujo P.M."/>
            <person name="Sabatino S."/>
            <person name="Gazda M.A."/>
            <person name="Afonso S."/>
            <person name="Lopes R.J."/>
            <person name="Corbo J.C."/>
            <person name="Carneiro M."/>
        </authorList>
    </citation>
    <scope>NUCLEOTIDE SEQUENCE [LARGE SCALE GENOMIC DNA]</scope>
    <source>
        <strain evidence="2">Red01</strain>
        <tissue evidence="2">Muscle</tissue>
    </source>
</reference>
<feature type="compositionally biased region" description="Basic and acidic residues" evidence="1">
    <location>
        <begin position="131"/>
        <end position="140"/>
    </location>
</feature>
<evidence type="ECO:0000256" key="1">
    <source>
        <dbReference type="SAM" id="MobiDB-lite"/>
    </source>
</evidence>
<name>A0A3L8SJI9_CHLGU</name>
<sequence length="198" mass="22452">MHWDPLGSTGIQPVPDAATVPLQSHAWWLLCKTIFVGSEDLTIFLSFRLSAIECELMRSYWSCLLAVGETEHAWQHISGRGEAGEEQEGFGGREMSKWKSPNAVQMEKIDPDFTRQAMAIAKLFPSEEENERGSSSRREGPTFYGLTSTNSNNNNYPIIRHSVPKAASVGRKREVLKFNFPWAQNIERCLQKYTGWNI</sequence>
<protein>
    <submittedName>
        <fullName evidence="2">Uncharacterized protein</fullName>
    </submittedName>
</protein>
<accession>A0A3L8SJI9</accession>
<keyword evidence="3" id="KW-1185">Reference proteome</keyword>
<evidence type="ECO:0000313" key="2">
    <source>
        <dbReference type="EMBL" id="RLW02836.1"/>
    </source>
</evidence>
<dbReference type="EMBL" id="QUSF01000017">
    <property type="protein sequence ID" value="RLW02836.1"/>
    <property type="molecule type" value="Genomic_DNA"/>
</dbReference>
<feature type="region of interest" description="Disordered" evidence="1">
    <location>
        <begin position="126"/>
        <end position="149"/>
    </location>
</feature>
<proteinExistence type="predicted"/>